<dbReference type="AlphaFoldDB" id="A0A2M8NZ80"/>
<keyword evidence="2 3" id="KW-0687">Ribonucleoprotein</keyword>
<evidence type="ECO:0000256" key="3">
    <source>
        <dbReference type="HAMAP-Rule" id="MF_00385"/>
    </source>
</evidence>
<reference evidence="5 6" key="1">
    <citation type="submission" date="2017-11" db="EMBL/GenBank/DDBJ databases">
        <title>Evolution of Phototrophy in the Chloroflexi Phylum Driven by Horizontal Gene Transfer.</title>
        <authorList>
            <person name="Ward L.M."/>
            <person name="Hemp J."/>
            <person name="Shih P.M."/>
            <person name="Mcglynn S.E."/>
            <person name="Fischer W."/>
        </authorList>
    </citation>
    <scope>NUCLEOTIDE SEQUENCE [LARGE SCALE GENOMIC DNA]</scope>
    <source>
        <strain evidence="5">CP2_2F</strain>
    </source>
</reference>
<dbReference type="GO" id="GO:0003735">
    <property type="term" value="F:structural constituent of ribosome"/>
    <property type="evidence" value="ECO:0007669"/>
    <property type="project" value="InterPro"/>
</dbReference>
<dbReference type="GO" id="GO:0005737">
    <property type="term" value="C:cytoplasm"/>
    <property type="evidence" value="ECO:0007669"/>
    <property type="project" value="UniProtKB-ARBA"/>
</dbReference>
<evidence type="ECO:0000256" key="4">
    <source>
        <dbReference type="SAM" id="MobiDB-lite"/>
    </source>
</evidence>
<organism evidence="5 6">
    <name type="scientific">Candidatus Thermofonsia Clade 1 bacterium</name>
    <dbReference type="NCBI Taxonomy" id="2364210"/>
    <lineage>
        <taxon>Bacteria</taxon>
        <taxon>Bacillati</taxon>
        <taxon>Chloroflexota</taxon>
        <taxon>Candidatus Thermofontia</taxon>
        <taxon>Candidatus Thermofonsia Clade 1</taxon>
    </lineage>
</organism>
<dbReference type="PANTHER" id="PTHR12919">
    <property type="entry name" value="30S RIBOSOMAL PROTEIN S16"/>
    <property type="match status" value="1"/>
</dbReference>
<dbReference type="Gene3D" id="3.30.1320.10">
    <property type="match status" value="1"/>
</dbReference>
<evidence type="ECO:0000313" key="5">
    <source>
        <dbReference type="EMBL" id="PJF30589.1"/>
    </source>
</evidence>
<dbReference type="GO" id="GO:0006412">
    <property type="term" value="P:translation"/>
    <property type="evidence" value="ECO:0007669"/>
    <property type="project" value="UniProtKB-UniRule"/>
</dbReference>
<dbReference type="EMBL" id="PGTK01000008">
    <property type="protein sequence ID" value="PJF30589.1"/>
    <property type="molecule type" value="Genomic_DNA"/>
</dbReference>
<sequence>MVRIRLRRVGLKKQPSYRIVVAHSEAPRDGRYIEIIGFYNPRTEPETLELDEARALHWLKVGAQPSEPVARILKKLGTLDRLARLHKGEPLEKLVEEANAARAAMPKPSPKTRRPAPVIKPTAFESAAE</sequence>
<proteinExistence type="inferred from homology"/>
<comment type="similarity">
    <text evidence="3">Belongs to the bacterial ribosomal protein bS16 family.</text>
</comment>
<dbReference type="InterPro" id="IPR023803">
    <property type="entry name" value="Ribosomal_bS16_dom_sf"/>
</dbReference>
<protein>
    <recommendedName>
        <fullName evidence="3">Small ribosomal subunit protein bS16</fullName>
    </recommendedName>
</protein>
<keyword evidence="1 3" id="KW-0689">Ribosomal protein</keyword>
<dbReference type="NCBIfam" id="TIGR00002">
    <property type="entry name" value="S16"/>
    <property type="match status" value="1"/>
</dbReference>
<dbReference type="InterPro" id="IPR000307">
    <property type="entry name" value="Ribosomal_bS16"/>
</dbReference>
<dbReference type="PANTHER" id="PTHR12919:SF20">
    <property type="entry name" value="SMALL RIBOSOMAL SUBUNIT PROTEIN BS16M"/>
    <property type="match status" value="1"/>
</dbReference>
<feature type="region of interest" description="Disordered" evidence="4">
    <location>
        <begin position="100"/>
        <end position="129"/>
    </location>
</feature>
<dbReference type="SUPFAM" id="SSF54565">
    <property type="entry name" value="Ribosomal protein S16"/>
    <property type="match status" value="1"/>
</dbReference>
<evidence type="ECO:0000313" key="6">
    <source>
        <dbReference type="Proteomes" id="UP000228921"/>
    </source>
</evidence>
<evidence type="ECO:0000256" key="1">
    <source>
        <dbReference type="ARBA" id="ARBA00022980"/>
    </source>
</evidence>
<dbReference type="GO" id="GO:0015935">
    <property type="term" value="C:small ribosomal subunit"/>
    <property type="evidence" value="ECO:0007669"/>
    <property type="project" value="TreeGrafter"/>
</dbReference>
<name>A0A2M8NZ80_9CHLR</name>
<gene>
    <name evidence="3 5" type="primary">rpsP</name>
    <name evidence="5" type="ORF">CUN51_07205</name>
</gene>
<dbReference type="HAMAP" id="MF_00385">
    <property type="entry name" value="Ribosomal_bS16"/>
    <property type="match status" value="1"/>
</dbReference>
<accession>A0A2M8NZ80</accession>
<dbReference type="Pfam" id="PF00886">
    <property type="entry name" value="Ribosomal_S16"/>
    <property type="match status" value="1"/>
</dbReference>
<comment type="caution">
    <text evidence="5">The sequence shown here is derived from an EMBL/GenBank/DDBJ whole genome shotgun (WGS) entry which is preliminary data.</text>
</comment>
<dbReference type="Proteomes" id="UP000228921">
    <property type="component" value="Unassembled WGS sequence"/>
</dbReference>
<evidence type="ECO:0000256" key="2">
    <source>
        <dbReference type="ARBA" id="ARBA00023274"/>
    </source>
</evidence>